<proteinExistence type="predicted"/>
<keyword evidence="3" id="KW-1185">Reference proteome</keyword>
<feature type="transmembrane region" description="Helical" evidence="1">
    <location>
        <begin position="60"/>
        <end position="77"/>
    </location>
</feature>
<keyword evidence="1" id="KW-0812">Transmembrane</keyword>
<keyword evidence="1" id="KW-0472">Membrane</keyword>
<dbReference type="Proteomes" id="UP001212411">
    <property type="component" value="Chromosome 2"/>
</dbReference>
<evidence type="ECO:0000313" key="3">
    <source>
        <dbReference type="Proteomes" id="UP001212411"/>
    </source>
</evidence>
<feature type="transmembrane region" description="Helical" evidence="1">
    <location>
        <begin position="89"/>
        <end position="107"/>
    </location>
</feature>
<protein>
    <submittedName>
        <fullName evidence="2">Uncharacterized protein</fullName>
    </submittedName>
</protein>
<name>A0AAE9WDW3_9SCHI</name>
<organism evidence="2 3">
    <name type="scientific">Schizosaccharomyces osmophilus</name>
    <dbReference type="NCBI Taxonomy" id="2545709"/>
    <lineage>
        <taxon>Eukaryota</taxon>
        <taxon>Fungi</taxon>
        <taxon>Dikarya</taxon>
        <taxon>Ascomycota</taxon>
        <taxon>Taphrinomycotina</taxon>
        <taxon>Schizosaccharomycetes</taxon>
        <taxon>Schizosaccharomycetales</taxon>
        <taxon>Schizosaccharomycetaceae</taxon>
        <taxon>Schizosaccharomyces</taxon>
    </lineage>
</organism>
<accession>A0AAE9WDW3</accession>
<dbReference type="KEGG" id="som:SOMG_02560"/>
<reference evidence="2 3" key="1">
    <citation type="journal article" date="2023" name="G3 (Bethesda)">
        <title>A high-quality reference genome for the fission yeast Schizosaccharomyces osmophilus.</title>
        <authorList>
            <person name="Jia G.S."/>
            <person name="Zhang W.C."/>
            <person name="Liang Y."/>
            <person name="Liu X.H."/>
            <person name="Rhind N."/>
            <person name="Pidoux A."/>
            <person name="Brysch-Herzberg M."/>
            <person name="Du L.L."/>
        </authorList>
    </citation>
    <scope>NUCLEOTIDE SEQUENCE [LARGE SCALE GENOMIC DNA]</scope>
    <source>
        <strain evidence="2 3">CBS 15793</strain>
    </source>
</reference>
<dbReference type="RefSeq" id="XP_056038834.1">
    <property type="nucleotide sequence ID" value="XM_056181352.1"/>
</dbReference>
<keyword evidence="1" id="KW-1133">Transmembrane helix</keyword>
<gene>
    <name evidence="2" type="ORF">SOMG_02560</name>
</gene>
<dbReference type="AlphaFoldDB" id="A0AAE9WDW3"/>
<evidence type="ECO:0000313" key="2">
    <source>
        <dbReference type="EMBL" id="WBW74591.1"/>
    </source>
</evidence>
<dbReference type="GeneID" id="80876041"/>
<evidence type="ECO:0000256" key="1">
    <source>
        <dbReference type="SAM" id="Phobius"/>
    </source>
</evidence>
<sequence length="108" mass="12555">MPLISKFLHLCESRDDILFQCKAFISLKENSLDLCIYGWHLIFSIQYFTEHEHLKDNDKVSFGVFLMSIACLLNCILRLHNPVLFGSPVFPYLLISIEVLVLSLFIVY</sequence>
<dbReference type="EMBL" id="CP115612">
    <property type="protein sequence ID" value="WBW74591.1"/>
    <property type="molecule type" value="Genomic_DNA"/>
</dbReference>